<dbReference type="InterPro" id="IPR018306">
    <property type="entry name" value="Phage_T5_Orf172_DNA-bd"/>
</dbReference>
<accession>A0A9X7G9Q6</accession>
<gene>
    <name evidence="2" type="ORF">COK98_03450</name>
</gene>
<dbReference type="AlphaFoldDB" id="A0A9X7G9Q6"/>
<organism evidence="2 3">
    <name type="scientific">Bacillus cereus</name>
    <dbReference type="NCBI Taxonomy" id="1396"/>
    <lineage>
        <taxon>Bacteria</taxon>
        <taxon>Bacillati</taxon>
        <taxon>Bacillota</taxon>
        <taxon>Bacilli</taxon>
        <taxon>Bacillales</taxon>
        <taxon>Bacillaceae</taxon>
        <taxon>Bacillus</taxon>
        <taxon>Bacillus cereus group</taxon>
    </lineage>
</organism>
<sequence length="209" mass="24241">MNNKNGLKLKELLSSLSNAQLKYLAKKYRSKKYKNKKFEKTTGWIDSIYNVMSNEHNNSEEVMYAQIKKVQGAIVPKDDFKAIDKLIKEIETSPTRKRTLAFHENANAKFVYLIMEKLYGAIKIGSTKKLDQRLMQFGVKLPFDIKIVHIIYSENGDITEKLLHKYFSSKRLNGEWFSLNKKDLSDVKNLNLPKKILKSINGMYHETGS</sequence>
<feature type="domain" description="Bacteriophage T5 Orf172 DNA-binding" evidence="1">
    <location>
        <begin position="116"/>
        <end position="191"/>
    </location>
</feature>
<dbReference type="Proteomes" id="UP000226257">
    <property type="component" value="Unassembled WGS sequence"/>
</dbReference>
<protein>
    <recommendedName>
        <fullName evidence="1">Bacteriophage T5 Orf172 DNA-binding domain-containing protein</fullName>
    </recommendedName>
</protein>
<dbReference type="SMART" id="SM00974">
    <property type="entry name" value="T5orf172"/>
    <property type="match status" value="1"/>
</dbReference>
<comment type="caution">
    <text evidence="2">The sequence shown here is derived from an EMBL/GenBank/DDBJ whole genome shotgun (WGS) entry which is preliminary data.</text>
</comment>
<dbReference type="EMBL" id="NVDQ01000008">
    <property type="protein sequence ID" value="PFV10537.1"/>
    <property type="molecule type" value="Genomic_DNA"/>
</dbReference>
<evidence type="ECO:0000313" key="2">
    <source>
        <dbReference type="EMBL" id="PFV10537.1"/>
    </source>
</evidence>
<evidence type="ECO:0000259" key="1">
    <source>
        <dbReference type="SMART" id="SM00974"/>
    </source>
</evidence>
<dbReference type="RefSeq" id="WP_098297693.1">
    <property type="nucleotide sequence ID" value="NZ_NTZI01000003.1"/>
</dbReference>
<proteinExistence type="predicted"/>
<dbReference type="Pfam" id="PF13455">
    <property type="entry name" value="MUG113"/>
    <property type="match status" value="1"/>
</dbReference>
<name>A0A9X7G9Q6_BACCE</name>
<evidence type="ECO:0000313" key="3">
    <source>
        <dbReference type="Proteomes" id="UP000226257"/>
    </source>
</evidence>
<reference evidence="2 3" key="1">
    <citation type="submission" date="2017-09" db="EMBL/GenBank/DDBJ databases">
        <title>Large-scale bioinformatics analysis of Bacillus genomes uncovers conserved roles of natural products in bacterial physiology.</title>
        <authorList>
            <consortium name="Agbiome Team Llc"/>
            <person name="Bleich R.M."/>
            <person name="Grubbs K.J."/>
            <person name="Santa Maria K.C."/>
            <person name="Allen S.E."/>
            <person name="Farag S."/>
            <person name="Shank E.A."/>
            <person name="Bowers A."/>
        </authorList>
    </citation>
    <scope>NUCLEOTIDE SEQUENCE [LARGE SCALE GENOMIC DNA]</scope>
    <source>
        <strain evidence="2 3">AFS060282</strain>
    </source>
</reference>